<name>A0ABN3K4H7_9ACTN</name>
<dbReference type="InterPro" id="IPR006145">
    <property type="entry name" value="PsdUridine_synth_RsuA/RluA"/>
</dbReference>
<reference evidence="6 7" key="1">
    <citation type="journal article" date="2019" name="Int. J. Syst. Evol. Microbiol.">
        <title>The Global Catalogue of Microorganisms (GCM) 10K type strain sequencing project: providing services to taxonomists for standard genome sequencing and annotation.</title>
        <authorList>
            <consortium name="The Broad Institute Genomics Platform"/>
            <consortium name="The Broad Institute Genome Sequencing Center for Infectious Disease"/>
            <person name="Wu L."/>
            <person name="Ma J."/>
        </authorList>
    </citation>
    <scope>NUCLEOTIDE SEQUENCE [LARGE SCALE GENOMIC DNA]</scope>
    <source>
        <strain evidence="6 7">JCM 6305</strain>
    </source>
</reference>
<organism evidence="6 7">
    <name type="scientific">Streptomyces macrosporus</name>
    <dbReference type="NCBI Taxonomy" id="44032"/>
    <lineage>
        <taxon>Bacteria</taxon>
        <taxon>Bacillati</taxon>
        <taxon>Actinomycetota</taxon>
        <taxon>Actinomycetes</taxon>
        <taxon>Kitasatosporales</taxon>
        <taxon>Streptomycetaceae</taxon>
        <taxon>Streptomyces</taxon>
    </lineage>
</organism>
<feature type="domain" description="Pseudouridine synthase RsuA/RluA-like" evidence="5">
    <location>
        <begin position="108"/>
        <end position="253"/>
    </location>
</feature>
<dbReference type="InterPro" id="IPR020103">
    <property type="entry name" value="PsdUridine_synth_cat_dom_sf"/>
</dbReference>
<feature type="region of interest" description="Disordered" evidence="4">
    <location>
        <begin position="1"/>
        <end position="22"/>
    </location>
</feature>
<evidence type="ECO:0000256" key="2">
    <source>
        <dbReference type="ARBA" id="ARBA00031870"/>
    </source>
</evidence>
<comment type="catalytic activity">
    <reaction evidence="1">
        <text>a uridine in RNA = a pseudouridine in RNA</text>
        <dbReference type="Rhea" id="RHEA:48348"/>
        <dbReference type="Rhea" id="RHEA-COMP:12068"/>
        <dbReference type="Rhea" id="RHEA-COMP:12069"/>
        <dbReference type="ChEBI" id="CHEBI:65314"/>
        <dbReference type="ChEBI" id="CHEBI:65315"/>
    </reaction>
</comment>
<dbReference type="CDD" id="cd02558">
    <property type="entry name" value="PSRA_1"/>
    <property type="match status" value="1"/>
</dbReference>
<proteinExistence type="predicted"/>
<dbReference type="InterPro" id="IPR006224">
    <property type="entry name" value="PsdUridine_synth_RluA-like_CS"/>
</dbReference>
<evidence type="ECO:0000256" key="3">
    <source>
        <dbReference type="ARBA" id="ARBA00033164"/>
    </source>
</evidence>
<dbReference type="Gene3D" id="3.30.2350.10">
    <property type="entry name" value="Pseudouridine synthase"/>
    <property type="match status" value="1"/>
</dbReference>
<dbReference type="PANTHER" id="PTHR21600">
    <property type="entry name" value="MITOCHONDRIAL RNA PSEUDOURIDINE SYNTHASE"/>
    <property type="match status" value="1"/>
</dbReference>
<evidence type="ECO:0000256" key="1">
    <source>
        <dbReference type="ARBA" id="ARBA00000073"/>
    </source>
</evidence>
<accession>A0ABN3K4H7</accession>
<keyword evidence="7" id="KW-1185">Reference proteome</keyword>
<dbReference type="SUPFAM" id="SSF55120">
    <property type="entry name" value="Pseudouridine synthase"/>
    <property type="match status" value="1"/>
</dbReference>
<dbReference type="InterPro" id="IPR050188">
    <property type="entry name" value="RluA_PseudoU_synthase"/>
</dbReference>
<protein>
    <recommendedName>
        <fullName evidence="2">RNA pseudouridylate synthase</fullName>
    </recommendedName>
    <alternativeName>
        <fullName evidence="3">RNA-uridine isomerase</fullName>
    </alternativeName>
</protein>
<evidence type="ECO:0000313" key="7">
    <source>
        <dbReference type="Proteomes" id="UP001501638"/>
    </source>
</evidence>
<dbReference type="EMBL" id="BAAASZ010000023">
    <property type="protein sequence ID" value="GAA2446584.1"/>
    <property type="molecule type" value="Genomic_DNA"/>
</dbReference>
<evidence type="ECO:0000313" key="6">
    <source>
        <dbReference type="EMBL" id="GAA2446584.1"/>
    </source>
</evidence>
<sequence length="328" mass="36932">MGPAMRNRRAVPPSPLPQRHGIDPVRLRLPAAGAWATVRDHLVDRLSPAVDPGRVDAMLREGRVWGTDGPVAPGAPYAPGAYLWFHRELLPEVPVPYALDVLHRDDALVVVDKPHFLATTPRGRHVTETALARLRRDLGLPTLSPAHRLDRLTAGVVMFTVRPEHRAAYQNLFRDRRVRKEYEAVAPYDPELELPRTVRNRIVKERGVIAAREVPGEPNSESRIELLEHRDGIGRYRLVPLTGRTHQLRLHMSGLGVPILGDPVYPTVVERAPDDFRRPLQLLARTLEFTDPLTGRARRFESRRTLAAWTSHREWAGEEPAGDAPPAR</sequence>
<gene>
    <name evidence="6" type="ORF">GCM10010405_32500</name>
</gene>
<dbReference type="Proteomes" id="UP001501638">
    <property type="component" value="Unassembled WGS sequence"/>
</dbReference>
<dbReference type="PANTHER" id="PTHR21600:SF84">
    <property type="entry name" value="PSEUDOURIDINE SYNTHASE RSUA_RLUA-LIKE DOMAIN-CONTAINING PROTEIN"/>
    <property type="match status" value="1"/>
</dbReference>
<evidence type="ECO:0000259" key="5">
    <source>
        <dbReference type="Pfam" id="PF00849"/>
    </source>
</evidence>
<dbReference type="Pfam" id="PF00849">
    <property type="entry name" value="PseudoU_synth_2"/>
    <property type="match status" value="1"/>
</dbReference>
<dbReference type="PROSITE" id="PS01129">
    <property type="entry name" value="PSI_RLU"/>
    <property type="match status" value="1"/>
</dbReference>
<comment type="caution">
    <text evidence="6">The sequence shown here is derived from an EMBL/GenBank/DDBJ whole genome shotgun (WGS) entry which is preliminary data.</text>
</comment>
<evidence type="ECO:0000256" key="4">
    <source>
        <dbReference type="SAM" id="MobiDB-lite"/>
    </source>
</evidence>